<dbReference type="GO" id="GO:0000160">
    <property type="term" value="P:phosphorelay signal transduction system"/>
    <property type="evidence" value="ECO:0007669"/>
    <property type="project" value="UniProtKB-KW"/>
</dbReference>
<evidence type="ECO:0000256" key="1">
    <source>
        <dbReference type="ARBA" id="ARBA00022553"/>
    </source>
</evidence>
<name>A0A4Q1C973_9BACT</name>
<dbReference type="PANTHER" id="PTHR44591">
    <property type="entry name" value="STRESS RESPONSE REGULATOR PROTEIN 1"/>
    <property type="match status" value="1"/>
</dbReference>
<evidence type="ECO:0000256" key="2">
    <source>
        <dbReference type="ARBA" id="ARBA00023012"/>
    </source>
</evidence>
<keyword evidence="6" id="KW-1185">Reference proteome</keyword>
<dbReference type="Pfam" id="PF00072">
    <property type="entry name" value="Response_reg"/>
    <property type="match status" value="1"/>
</dbReference>
<comment type="caution">
    <text evidence="5">The sequence shown here is derived from an EMBL/GenBank/DDBJ whole genome shotgun (WGS) entry which is preliminary data.</text>
</comment>
<feature type="modified residue" description="4-aspartylphosphate" evidence="3">
    <location>
        <position position="70"/>
    </location>
</feature>
<evidence type="ECO:0000313" key="6">
    <source>
        <dbReference type="Proteomes" id="UP000290218"/>
    </source>
</evidence>
<gene>
    <name evidence="5" type="ORF">ESB00_05590</name>
</gene>
<dbReference type="InterPro" id="IPR050595">
    <property type="entry name" value="Bact_response_regulator"/>
</dbReference>
<dbReference type="PANTHER" id="PTHR44591:SF14">
    <property type="entry name" value="PROTEIN PILG"/>
    <property type="match status" value="1"/>
</dbReference>
<keyword evidence="2" id="KW-0902">Two-component regulatory system</keyword>
<dbReference type="EMBL" id="SDHX01000001">
    <property type="protein sequence ID" value="RXK55371.1"/>
    <property type="molecule type" value="Genomic_DNA"/>
</dbReference>
<dbReference type="PROSITE" id="PS50110">
    <property type="entry name" value="RESPONSE_REGULATORY"/>
    <property type="match status" value="1"/>
</dbReference>
<protein>
    <submittedName>
        <fullName evidence="5">Response regulator</fullName>
    </submittedName>
</protein>
<dbReference type="InterPro" id="IPR001789">
    <property type="entry name" value="Sig_transdc_resp-reg_receiver"/>
</dbReference>
<evidence type="ECO:0000256" key="3">
    <source>
        <dbReference type="PROSITE-ProRule" id="PRU00169"/>
    </source>
</evidence>
<sequence length="134" mass="14781">MTTSVTESANSGATRKSLRVLYADDMKELRQLMEIVLGRDGHVVDSVADGSLALERVSKDLRAYDVVITDHHMPTISGLELVAGLRALNYPGKIIVFSSELSMTVDEAYRSHRVDHILPKPIFPSDLRAIFASL</sequence>
<dbReference type="AlphaFoldDB" id="A0A4Q1C973"/>
<reference evidence="5 6" key="1">
    <citation type="submission" date="2019-01" db="EMBL/GenBank/DDBJ databases">
        <title>Lacunisphaera sp. strain TWA-58.</title>
        <authorList>
            <person name="Chen W.-M."/>
        </authorList>
    </citation>
    <scope>NUCLEOTIDE SEQUENCE [LARGE SCALE GENOMIC DNA]</scope>
    <source>
        <strain evidence="5 6">TWA-58</strain>
    </source>
</reference>
<organism evidence="5 6">
    <name type="scientific">Oleiharenicola lentus</name>
    <dbReference type="NCBI Taxonomy" id="2508720"/>
    <lineage>
        <taxon>Bacteria</taxon>
        <taxon>Pseudomonadati</taxon>
        <taxon>Verrucomicrobiota</taxon>
        <taxon>Opitutia</taxon>
        <taxon>Opitutales</taxon>
        <taxon>Opitutaceae</taxon>
        <taxon>Oleiharenicola</taxon>
    </lineage>
</organism>
<dbReference type="Proteomes" id="UP000290218">
    <property type="component" value="Unassembled WGS sequence"/>
</dbReference>
<dbReference type="SMART" id="SM00448">
    <property type="entry name" value="REC"/>
    <property type="match status" value="1"/>
</dbReference>
<keyword evidence="1 3" id="KW-0597">Phosphoprotein</keyword>
<dbReference type="InterPro" id="IPR011006">
    <property type="entry name" value="CheY-like_superfamily"/>
</dbReference>
<evidence type="ECO:0000313" key="5">
    <source>
        <dbReference type="EMBL" id="RXK55371.1"/>
    </source>
</evidence>
<dbReference type="RefSeq" id="WP_129046736.1">
    <property type="nucleotide sequence ID" value="NZ_SDHX01000001.1"/>
</dbReference>
<feature type="domain" description="Response regulatory" evidence="4">
    <location>
        <begin position="19"/>
        <end position="134"/>
    </location>
</feature>
<dbReference type="OrthoDB" id="194442at2"/>
<dbReference type="SUPFAM" id="SSF52172">
    <property type="entry name" value="CheY-like"/>
    <property type="match status" value="1"/>
</dbReference>
<accession>A0A4Q1C973</accession>
<proteinExistence type="predicted"/>
<dbReference type="Gene3D" id="3.40.50.2300">
    <property type="match status" value="1"/>
</dbReference>
<evidence type="ECO:0000259" key="4">
    <source>
        <dbReference type="PROSITE" id="PS50110"/>
    </source>
</evidence>